<dbReference type="AlphaFoldDB" id="A0A1T4QSN3"/>
<gene>
    <name evidence="2" type="ORF">SAMN04488132_10975</name>
</gene>
<dbReference type="EMBL" id="FUWH01000009">
    <property type="protein sequence ID" value="SKA06676.1"/>
    <property type="molecule type" value="Genomic_DNA"/>
</dbReference>
<evidence type="ECO:0008006" key="4">
    <source>
        <dbReference type="Google" id="ProtNLM"/>
    </source>
</evidence>
<sequence>MFLRRIMFLQLACICFTALRAQQFGGNRPGIKWMQINSDTARIIFPEQAAGKAQRIASVVHELQKNHTSGIGSTLRKINIVLQNKTQVSNGFVALAPYRSEFYMAPVQNAFELGAVDPQVSLSVHEFRHAQQYGNFREGLSRVASFVFGEEGQAVANAAAVPDWFFEGDAVFNETSFTGQGRGTLPLFFAGYRSLMESGYSYNYMKLRNGSYKNYVPDHYNLGYLLVAYGRNRFGNDIWKSVTADAVRFKPLFYPFQGAVKRHTGLPFDRFVNEALGYYRQQWEKEKTPAPDWLTPADRNKVINYNYPYITKDGSLIVLKSGYDRIPAWYRIGSDRKEQRIAVRGIAVDNYYSYNNERMAYCTWKPDLRWGNTDHNQVNIYDIKNDRRIKVGNPGAYFSPDISHAGDKIVAAQSGSDSASLVLIEVKDGIPETIIKGEGQVFSYPKFSANDRAVYWITRNGQGAMALRKTQLGSGKEETLLPFSNRIIGFLQVQGDTLVFTTTYKGRDEIWALIDRQPAEGPFRMASYSAGLYQGTVTGNRVVASAFTADGYRLAGIPALWERVVFEDELSAAYVPAAYNRSLHHLFDTAVFPERTVMPYKKGYNLLNLHSWRPYYDHPEYSFTVYGENVLNTFRSELAYIYNSNEQSHAASYTGIYGGTFLQPLFGVRHTWQRSGLAATSPTATSLVNWNELTAYAGLRLPLNLTANKRFSNLTLQATLNTEQQRWTGVAKTIFRNADFNYLETRLQYSSQVQQAVQHIYPRWGHALGLQYRSIISKYEARQAMATAAVYLPGMMPGHSLVITGAVQGRDTMQQYYFDNNFPFSRGYRGIDFPRSWKLGINYHFTLAYPDAGFGQIVYIKRIRANAFYDYTEGKSLRTGIVYPFGTAGGELYLDTRWWNQQPVTFGLRYSRLLNREYVGVTRPDVWEFILPVTLFR</sequence>
<evidence type="ECO:0000313" key="3">
    <source>
        <dbReference type="Proteomes" id="UP000190888"/>
    </source>
</evidence>
<name>A0A1T4QSN3_9BACT</name>
<protein>
    <recommendedName>
        <fullName evidence="4">WD40-like Beta Propeller Repeat</fullName>
    </recommendedName>
</protein>
<dbReference type="InterPro" id="IPR011042">
    <property type="entry name" value="6-blade_b-propeller_TolB-like"/>
</dbReference>
<dbReference type="Proteomes" id="UP000190888">
    <property type="component" value="Unassembled WGS sequence"/>
</dbReference>
<dbReference type="Gene3D" id="2.120.10.30">
    <property type="entry name" value="TolB, C-terminal domain"/>
    <property type="match status" value="1"/>
</dbReference>
<organism evidence="2 3">
    <name type="scientific">Sediminibacterium ginsengisoli</name>
    <dbReference type="NCBI Taxonomy" id="413434"/>
    <lineage>
        <taxon>Bacteria</taxon>
        <taxon>Pseudomonadati</taxon>
        <taxon>Bacteroidota</taxon>
        <taxon>Chitinophagia</taxon>
        <taxon>Chitinophagales</taxon>
        <taxon>Chitinophagaceae</taxon>
        <taxon>Sediminibacterium</taxon>
    </lineage>
</organism>
<dbReference type="SUPFAM" id="SSF82171">
    <property type="entry name" value="DPP6 N-terminal domain-like"/>
    <property type="match status" value="1"/>
</dbReference>
<evidence type="ECO:0000313" key="2">
    <source>
        <dbReference type="EMBL" id="SKA06676.1"/>
    </source>
</evidence>
<evidence type="ECO:0000256" key="1">
    <source>
        <dbReference type="SAM" id="SignalP"/>
    </source>
</evidence>
<reference evidence="2 3" key="1">
    <citation type="submission" date="2017-02" db="EMBL/GenBank/DDBJ databases">
        <authorList>
            <person name="Peterson S.W."/>
        </authorList>
    </citation>
    <scope>NUCLEOTIDE SEQUENCE [LARGE SCALE GENOMIC DNA]</scope>
    <source>
        <strain evidence="2 3">DSM 22335</strain>
    </source>
</reference>
<dbReference type="RefSeq" id="WP_139367171.1">
    <property type="nucleotide sequence ID" value="NZ_FUWH01000009.1"/>
</dbReference>
<keyword evidence="3" id="KW-1185">Reference proteome</keyword>
<proteinExistence type="predicted"/>
<feature type="chain" id="PRO_5012346040" description="WD40-like Beta Propeller Repeat" evidence="1">
    <location>
        <begin position="22"/>
        <end position="937"/>
    </location>
</feature>
<dbReference type="STRING" id="413434.SAMN04488132_10975"/>
<accession>A0A1T4QSN3</accession>
<feature type="signal peptide" evidence="1">
    <location>
        <begin position="1"/>
        <end position="21"/>
    </location>
</feature>
<keyword evidence="1" id="KW-0732">Signal</keyword>
<dbReference type="OrthoDB" id="9799878at2"/>